<dbReference type="Gene3D" id="2.60.120.620">
    <property type="entry name" value="q2cbj1_9rhob like domain"/>
    <property type="match status" value="1"/>
</dbReference>
<evidence type="ECO:0000256" key="2">
    <source>
        <dbReference type="ARBA" id="ARBA00022723"/>
    </source>
</evidence>
<proteinExistence type="predicted"/>
<accession>A0A7S4B1D0</accession>
<organism evidence="8">
    <name type="scientific">Chrysotila carterae</name>
    <name type="common">Marine alga</name>
    <name type="synonym">Syracosphaera carterae</name>
    <dbReference type="NCBI Taxonomy" id="13221"/>
    <lineage>
        <taxon>Eukaryota</taxon>
        <taxon>Haptista</taxon>
        <taxon>Haptophyta</taxon>
        <taxon>Prymnesiophyceae</taxon>
        <taxon>Isochrysidales</taxon>
        <taxon>Isochrysidaceae</taxon>
        <taxon>Chrysotila</taxon>
    </lineage>
</organism>
<dbReference type="InterPro" id="IPR006620">
    <property type="entry name" value="Pro_4_hyd_alph"/>
</dbReference>
<evidence type="ECO:0000256" key="5">
    <source>
        <dbReference type="ARBA" id="ARBA00023004"/>
    </source>
</evidence>
<comment type="cofactor">
    <cofactor evidence="1">
        <name>L-ascorbate</name>
        <dbReference type="ChEBI" id="CHEBI:38290"/>
    </cofactor>
</comment>
<dbReference type="GO" id="GO:0051213">
    <property type="term" value="F:dioxygenase activity"/>
    <property type="evidence" value="ECO:0007669"/>
    <property type="project" value="UniProtKB-KW"/>
</dbReference>
<dbReference type="SMART" id="SM00702">
    <property type="entry name" value="P4Hc"/>
    <property type="match status" value="1"/>
</dbReference>
<keyword evidence="5" id="KW-0408">Iron</keyword>
<name>A0A7S4B1D0_CHRCT</name>
<keyword evidence="2" id="KW-0479">Metal-binding</keyword>
<keyword evidence="4" id="KW-0560">Oxidoreductase</keyword>
<dbReference type="AlphaFoldDB" id="A0A7S4B1D0"/>
<keyword evidence="3" id="KW-0223">Dioxygenase</keyword>
<dbReference type="EMBL" id="HBIZ01005458">
    <property type="protein sequence ID" value="CAE0750541.1"/>
    <property type="molecule type" value="Transcribed_RNA"/>
</dbReference>
<feature type="signal peptide" evidence="6">
    <location>
        <begin position="1"/>
        <end position="24"/>
    </location>
</feature>
<dbReference type="GO" id="GO:0005506">
    <property type="term" value="F:iron ion binding"/>
    <property type="evidence" value="ECO:0007669"/>
    <property type="project" value="InterPro"/>
</dbReference>
<dbReference type="InterPro" id="IPR005123">
    <property type="entry name" value="Oxoglu/Fe-dep_dioxygenase_dom"/>
</dbReference>
<evidence type="ECO:0000259" key="7">
    <source>
        <dbReference type="PROSITE" id="PS51471"/>
    </source>
</evidence>
<evidence type="ECO:0000256" key="1">
    <source>
        <dbReference type="ARBA" id="ARBA00001961"/>
    </source>
</evidence>
<evidence type="ECO:0000256" key="4">
    <source>
        <dbReference type="ARBA" id="ARBA00023002"/>
    </source>
</evidence>
<protein>
    <recommendedName>
        <fullName evidence="7">Fe2OG dioxygenase domain-containing protein</fullName>
    </recommendedName>
</protein>
<evidence type="ECO:0000256" key="6">
    <source>
        <dbReference type="SAM" id="SignalP"/>
    </source>
</evidence>
<dbReference type="GO" id="GO:0031418">
    <property type="term" value="F:L-ascorbic acid binding"/>
    <property type="evidence" value="ECO:0007669"/>
    <property type="project" value="InterPro"/>
</dbReference>
<reference evidence="8" key="1">
    <citation type="submission" date="2021-01" db="EMBL/GenBank/DDBJ databases">
        <authorList>
            <person name="Corre E."/>
            <person name="Pelletier E."/>
            <person name="Niang G."/>
            <person name="Scheremetjew M."/>
            <person name="Finn R."/>
            <person name="Kale V."/>
            <person name="Holt S."/>
            <person name="Cochrane G."/>
            <person name="Meng A."/>
            <person name="Brown T."/>
            <person name="Cohen L."/>
        </authorList>
    </citation>
    <scope>NUCLEOTIDE SEQUENCE</scope>
    <source>
        <strain evidence="8">CCMP645</strain>
    </source>
</reference>
<evidence type="ECO:0000313" key="8">
    <source>
        <dbReference type="EMBL" id="CAE0750541.1"/>
    </source>
</evidence>
<gene>
    <name evidence="8" type="ORF">PCAR00345_LOCUS3126</name>
</gene>
<dbReference type="GO" id="GO:0016705">
    <property type="term" value="F:oxidoreductase activity, acting on paired donors, with incorporation or reduction of molecular oxygen"/>
    <property type="evidence" value="ECO:0007669"/>
    <property type="project" value="InterPro"/>
</dbReference>
<dbReference type="PROSITE" id="PS51471">
    <property type="entry name" value="FE2OG_OXY"/>
    <property type="match status" value="1"/>
</dbReference>
<feature type="chain" id="PRO_5030993917" description="Fe2OG dioxygenase domain-containing protein" evidence="6">
    <location>
        <begin position="25"/>
        <end position="431"/>
    </location>
</feature>
<sequence>MKKFCAGSAVMLTFVSTMSVPANALQRPAWNQLSHSHRSHDRSSLVCMARASRGRKSSISRAAAGLGSKATSGKGFAAKTGTTQISSTERALVDQGKSLRRLGNGATDPLLWLSWAGAAAEIGEYAEARQILEFGCRSCGTENSASLVAALGQMRRKPQDPEIAAQSTTVDWPGRADTSEYVHGDFMAYSVPEAPTSCPRGSVHASGETIVFASASQCIPAEECQWVVSEVERVAGKRWVQDNAEEGKVGADDIWAKPFPDRLWLREVPGLVDWFDHRLRTRLFPMLQKLYPSIIHSPDELRCHDAFVVRYDADGMSELELHQDTTSFSFTVALNGKAEYDGGGTVFPALRSANDGVDTPFTRMSVKTDVGGVCSFPGRLWHGGNRVTRGYRYIIPVFVYLDYNKSRKPRGHLLRESKLAKSDADLLHFPY</sequence>
<feature type="domain" description="Fe2OG dioxygenase" evidence="7">
    <location>
        <begin position="302"/>
        <end position="401"/>
    </location>
</feature>
<keyword evidence="6" id="KW-0732">Signal</keyword>
<evidence type="ECO:0000256" key="3">
    <source>
        <dbReference type="ARBA" id="ARBA00022964"/>
    </source>
</evidence>